<dbReference type="Pfam" id="PF01094">
    <property type="entry name" value="ANF_receptor"/>
    <property type="match status" value="1"/>
</dbReference>
<evidence type="ECO:0000256" key="3">
    <source>
        <dbReference type="ARBA" id="ARBA00022989"/>
    </source>
</evidence>
<keyword evidence="4" id="KW-0472">Membrane</keyword>
<evidence type="ECO:0000313" key="7">
    <source>
        <dbReference type="EMBL" id="GFQ74058.1"/>
    </source>
</evidence>
<dbReference type="SUPFAM" id="SSF53822">
    <property type="entry name" value="Periplasmic binding protein-like I"/>
    <property type="match status" value="1"/>
</dbReference>
<evidence type="ECO:0000259" key="6">
    <source>
        <dbReference type="Pfam" id="PF01094"/>
    </source>
</evidence>
<dbReference type="PANTHER" id="PTHR44755:SF11">
    <property type="entry name" value="ATRIAL NATRIURETIC PEPTIDE RECEPTOR 3 ISOFORM X1"/>
    <property type="match status" value="1"/>
</dbReference>
<dbReference type="GO" id="GO:0007165">
    <property type="term" value="P:signal transduction"/>
    <property type="evidence" value="ECO:0007669"/>
    <property type="project" value="TreeGrafter"/>
</dbReference>
<dbReference type="InterPro" id="IPR001828">
    <property type="entry name" value="ANF_lig-bd_rcpt"/>
</dbReference>
<dbReference type="OrthoDB" id="10065302at2759"/>
<organism evidence="7 8">
    <name type="scientific">Trichonephila clavata</name>
    <name type="common">Joro spider</name>
    <name type="synonym">Nephila clavata</name>
    <dbReference type="NCBI Taxonomy" id="2740835"/>
    <lineage>
        <taxon>Eukaryota</taxon>
        <taxon>Metazoa</taxon>
        <taxon>Ecdysozoa</taxon>
        <taxon>Arthropoda</taxon>
        <taxon>Chelicerata</taxon>
        <taxon>Arachnida</taxon>
        <taxon>Araneae</taxon>
        <taxon>Araneomorphae</taxon>
        <taxon>Entelegynae</taxon>
        <taxon>Araneoidea</taxon>
        <taxon>Nephilidae</taxon>
        <taxon>Trichonephila</taxon>
    </lineage>
</organism>
<accession>A0A8X6KJT8</accession>
<feature type="domain" description="Receptor ligand binding region" evidence="6">
    <location>
        <begin position="64"/>
        <end position="203"/>
    </location>
</feature>
<dbReference type="GO" id="GO:0016020">
    <property type="term" value="C:membrane"/>
    <property type="evidence" value="ECO:0007669"/>
    <property type="project" value="UniProtKB-SubCell"/>
</dbReference>
<dbReference type="GO" id="GO:0038023">
    <property type="term" value="F:signaling receptor activity"/>
    <property type="evidence" value="ECO:0007669"/>
    <property type="project" value="TreeGrafter"/>
</dbReference>
<dbReference type="Gene3D" id="3.40.50.2300">
    <property type="match status" value="1"/>
</dbReference>
<dbReference type="EMBL" id="BMAO01021382">
    <property type="protein sequence ID" value="GFQ74058.1"/>
    <property type="molecule type" value="Genomic_DNA"/>
</dbReference>
<dbReference type="InterPro" id="IPR028082">
    <property type="entry name" value="Peripla_BP_I"/>
</dbReference>
<protein>
    <submittedName>
        <fullName evidence="7">ANF_receptor domain-containing protein</fullName>
    </submittedName>
</protein>
<feature type="non-terminal residue" evidence="7">
    <location>
        <position position="253"/>
    </location>
</feature>
<keyword evidence="5" id="KW-0732">Signal</keyword>
<evidence type="ECO:0000256" key="5">
    <source>
        <dbReference type="SAM" id="SignalP"/>
    </source>
</evidence>
<sequence length="253" mass="29050">MGWQKLVSMTSVSVFILLVFLVPSLGLYYACEKTPNNFIAENNTIYAMLLLPENNSYIASLGKVAPAIKLTFDEINKRDILPGWKFNLSMKDTGCDAYGVWSAIEAYIERPIDVFFGPYCDYVVAPVARMLKFMKIPLVTAGALAYDFSRYDRRNPKSEYHMLVKTGWSFDGLGHAVKKVFDKFNWNQSNLIYVENGREEVLKDHYCSLASKGVFDFLQYRRNCSVQSNKLNLQWTPEELKTWMKKTIGVDYA</sequence>
<dbReference type="PANTHER" id="PTHR44755">
    <property type="entry name" value="NATRIURETIC PEPTIDE RECEPTOR 3-RELATED"/>
    <property type="match status" value="1"/>
</dbReference>
<comment type="subcellular location">
    <subcellularLocation>
        <location evidence="1">Membrane</location>
    </subcellularLocation>
</comment>
<keyword evidence="2" id="KW-0812">Transmembrane</keyword>
<dbReference type="GO" id="GO:0017046">
    <property type="term" value="F:peptide hormone binding"/>
    <property type="evidence" value="ECO:0007669"/>
    <property type="project" value="TreeGrafter"/>
</dbReference>
<dbReference type="InterPro" id="IPR052612">
    <property type="entry name" value="ANP_Clearance_Receptor"/>
</dbReference>
<gene>
    <name evidence="7" type="primary">AVEN_1863_1</name>
    <name evidence="7" type="ORF">TNCT_695581</name>
</gene>
<evidence type="ECO:0000256" key="4">
    <source>
        <dbReference type="ARBA" id="ARBA00023136"/>
    </source>
</evidence>
<name>A0A8X6KJT8_TRICU</name>
<evidence type="ECO:0000256" key="2">
    <source>
        <dbReference type="ARBA" id="ARBA00022692"/>
    </source>
</evidence>
<evidence type="ECO:0000313" key="8">
    <source>
        <dbReference type="Proteomes" id="UP000887116"/>
    </source>
</evidence>
<reference evidence="7" key="1">
    <citation type="submission" date="2020-07" db="EMBL/GenBank/DDBJ databases">
        <title>Multicomponent nature underlies the extraordinary mechanical properties of spider dragline silk.</title>
        <authorList>
            <person name="Kono N."/>
            <person name="Nakamura H."/>
            <person name="Mori M."/>
            <person name="Yoshida Y."/>
            <person name="Ohtoshi R."/>
            <person name="Malay A.D."/>
            <person name="Moran D.A.P."/>
            <person name="Tomita M."/>
            <person name="Numata K."/>
            <person name="Arakawa K."/>
        </authorList>
    </citation>
    <scope>NUCLEOTIDE SEQUENCE</scope>
</reference>
<evidence type="ECO:0000256" key="1">
    <source>
        <dbReference type="ARBA" id="ARBA00004370"/>
    </source>
</evidence>
<proteinExistence type="predicted"/>
<dbReference type="AlphaFoldDB" id="A0A8X6KJT8"/>
<feature type="signal peptide" evidence="5">
    <location>
        <begin position="1"/>
        <end position="26"/>
    </location>
</feature>
<keyword evidence="3" id="KW-1133">Transmembrane helix</keyword>
<comment type="caution">
    <text evidence="7">The sequence shown here is derived from an EMBL/GenBank/DDBJ whole genome shotgun (WGS) entry which is preliminary data.</text>
</comment>
<dbReference type="Proteomes" id="UP000887116">
    <property type="component" value="Unassembled WGS sequence"/>
</dbReference>
<keyword evidence="8" id="KW-1185">Reference proteome</keyword>
<feature type="chain" id="PRO_5036445919" evidence="5">
    <location>
        <begin position="27"/>
        <end position="253"/>
    </location>
</feature>